<evidence type="ECO:0000313" key="2">
    <source>
        <dbReference type="Proteomes" id="UP001165064"/>
    </source>
</evidence>
<gene>
    <name evidence="1" type="ORF">Amon02_000082900</name>
</gene>
<dbReference type="Proteomes" id="UP001165064">
    <property type="component" value="Unassembled WGS sequence"/>
</dbReference>
<reference evidence="1" key="1">
    <citation type="submission" date="2023-04" db="EMBL/GenBank/DDBJ databases">
        <title>Ambrosiozyma monospora NBRC 10751.</title>
        <authorList>
            <person name="Ichikawa N."/>
            <person name="Sato H."/>
            <person name="Tonouchi N."/>
        </authorList>
    </citation>
    <scope>NUCLEOTIDE SEQUENCE</scope>
    <source>
        <strain evidence="1">NBRC 10751</strain>
    </source>
</reference>
<comment type="caution">
    <text evidence="1">The sequence shown here is derived from an EMBL/GenBank/DDBJ whole genome shotgun (WGS) entry which is preliminary data.</text>
</comment>
<protein>
    <submittedName>
        <fullName evidence="1">Unnamed protein product</fullName>
    </submittedName>
</protein>
<proteinExistence type="predicted"/>
<sequence>MLLDSSLSTTVSRVLMSIFSIVPYSVQTTLNSSISSYYTEFVDYGAYLLAAVTESNNMTVPIGAGNPNIAPSTSISSWNSEFGKYAVCNAVYSDMATSPYNYILLVESDSRNSLYLRWNDLVTAYTRFQNDTEHRATICDTLTRAESLVQSLTLHPSPYLVVGSSTVLPYDTFVTSVTDNNSSVVVANYYPFLISYPVTSHLFATNGFGTFTLPSTYWTNFTTTASHETTIFQGSSGQNSLYGTTMMTPNITRLVNCGVSALVYDYFNEPQSFNNFVNSHLNETYVKKYKNLIQSFTATNINENAQDYQRVYAGFYNFIFQNPADRLVKLLNYMGYCYMERETNSDAPFTMSDYSTGVPGAKLFTDVFSFGFDEGYICFSTSTGEDSSTTILSDFCPILRNTKFMFPNYIDDGVTEMTTEYYVAATISISNAGIEQPGGAGGYGVSATDTQYSYDY</sequence>
<dbReference type="EMBL" id="BSXS01000333">
    <property type="protein sequence ID" value="GME72052.1"/>
    <property type="molecule type" value="Genomic_DNA"/>
</dbReference>
<organism evidence="1 2">
    <name type="scientific">Ambrosiozyma monospora</name>
    <name type="common">Yeast</name>
    <name type="synonym">Endomycopsis monosporus</name>
    <dbReference type="NCBI Taxonomy" id="43982"/>
    <lineage>
        <taxon>Eukaryota</taxon>
        <taxon>Fungi</taxon>
        <taxon>Dikarya</taxon>
        <taxon>Ascomycota</taxon>
        <taxon>Saccharomycotina</taxon>
        <taxon>Pichiomycetes</taxon>
        <taxon>Pichiales</taxon>
        <taxon>Pichiaceae</taxon>
        <taxon>Ambrosiozyma</taxon>
    </lineage>
</organism>
<accession>A0ACB5STG1</accession>
<name>A0ACB5STG1_AMBMO</name>
<keyword evidence="2" id="KW-1185">Reference proteome</keyword>
<evidence type="ECO:0000313" key="1">
    <source>
        <dbReference type="EMBL" id="GME72052.1"/>
    </source>
</evidence>